<proteinExistence type="predicted"/>
<evidence type="ECO:0000313" key="3">
    <source>
        <dbReference type="Proteomes" id="UP001273166"/>
    </source>
</evidence>
<dbReference type="AlphaFoldDB" id="A0AAJ0GSL3"/>
<dbReference type="EMBL" id="JAUDZG010000004">
    <property type="protein sequence ID" value="KAK3305346.1"/>
    <property type="molecule type" value="Genomic_DNA"/>
</dbReference>
<evidence type="ECO:0000256" key="1">
    <source>
        <dbReference type="SAM" id="MobiDB-lite"/>
    </source>
</evidence>
<gene>
    <name evidence="2" type="ORF">B0T15DRAFT_484979</name>
</gene>
<protein>
    <submittedName>
        <fullName evidence="2">Uncharacterized protein</fullName>
    </submittedName>
</protein>
<reference evidence="2" key="1">
    <citation type="journal article" date="2023" name="Mol. Phylogenet. Evol.">
        <title>Genome-scale phylogeny and comparative genomics of the fungal order Sordariales.</title>
        <authorList>
            <person name="Hensen N."/>
            <person name="Bonometti L."/>
            <person name="Westerberg I."/>
            <person name="Brannstrom I.O."/>
            <person name="Guillou S."/>
            <person name="Cros-Aarteil S."/>
            <person name="Calhoun S."/>
            <person name="Haridas S."/>
            <person name="Kuo A."/>
            <person name="Mondo S."/>
            <person name="Pangilinan J."/>
            <person name="Riley R."/>
            <person name="LaButti K."/>
            <person name="Andreopoulos B."/>
            <person name="Lipzen A."/>
            <person name="Chen C."/>
            <person name="Yan M."/>
            <person name="Daum C."/>
            <person name="Ng V."/>
            <person name="Clum A."/>
            <person name="Steindorff A."/>
            <person name="Ohm R.A."/>
            <person name="Martin F."/>
            <person name="Silar P."/>
            <person name="Natvig D.O."/>
            <person name="Lalanne C."/>
            <person name="Gautier V."/>
            <person name="Ament-Velasquez S.L."/>
            <person name="Kruys A."/>
            <person name="Hutchinson M.I."/>
            <person name="Powell A.J."/>
            <person name="Barry K."/>
            <person name="Miller A.N."/>
            <person name="Grigoriev I.V."/>
            <person name="Debuchy R."/>
            <person name="Gladieux P."/>
            <person name="Hiltunen Thoren M."/>
            <person name="Johannesson H."/>
        </authorList>
    </citation>
    <scope>NUCLEOTIDE SEQUENCE</scope>
    <source>
        <strain evidence="2">CBS 333.67</strain>
    </source>
</reference>
<keyword evidence="3" id="KW-1185">Reference proteome</keyword>
<dbReference type="Proteomes" id="UP001273166">
    <property type="component" value="Unassembled WGS sequence"/>
</dbReference>
<accession>A0AAJ0GSL3</accession>
<feature type="region of interest" description="Disordered" evidence="1">
    <location>
        <begin position="105"/>
        <end position="321"/>
    </location>
</feature>
<sequence length="425" mass="45708">MSLIAPVTRDGWSYSGGFYTEASGNNRHRRATLPELKAVFDGSDGAKDRPAHWYEAQLIPYGLPPSKTKGTAKMRLFDAVSKGNLTVPAHILKVESELKKEWTKREREAKQALKKLSAPTATNSAKRSNKRKADDSQSGVGSGTNVNINLTVSIGPQGNVQVTPAEPPASAAKKAKPTKAAAASTASNPTSTKKSAPSSKAITTAGQSTPTAPRAKQIARRGTSSTRVAKSDSSRPPAGSPNDKPAARPIQTARRSRPFNRAGQARPVTTSGPSPQFSTTPSQWDSYDEPPPPYPGSPMHSSDGYGYGGPDDEDVLDDGPLPPLGLLNGHYRLRCTWPSEFADRGEDSGIIFTLDGDGLWDSQGGEHDETDDGSQIKFLGNGEIRGKIGFYDSILEFQGYRISGQETRSEISAASMRRQWEERRL</sequence>
<comment type="caution">
    <text evidence="2">The sequence shown here is derived from an EMBL/GenBank/DDBJ whole genome shotgun (WGS) entry which is preliminary data.</text>
</comment>
<reference evidence="2" key="2">
    <citation type="submission" date="2023-06" db="EMBL/GenBank/DDBJ databases">
        <authorList>
            <consortium name="Lawrence Berkeley National Laboratory"/>
            <person name="Mondo S.J."/>
            <person name="Hensen N."/>
            <person name="Bonometti L."/>
            <person name="Westerberg I."/>
            <person name="Brannstrom I.O."/>
            <person name="Guillou S."/>
            <person name="Cros-Aarteil S."/>
            <person name="Calhoun S."/>
            <person name="Haridas S."/>
            <person name="Kuo A."/>
            <person name="Pangilinan J."/>
            <person name="Riley R."/>
            <person name="Labutti K."/>
            <person name="Andreopoulos B."/>
            <person name="Lipzen A."/>
            <person name="Chen C."/>
            <person name="Yanf M."/>
            <person name="Daum C."/>
            <person name="Ng V."/>
            <person name="Clum A."/>
            <person name="Steindorff A."/>
            <person name="Ohm R."/>
            <person name="Martin F."/>
            <person name="Silar P."/>
            <person name="Natvig D."/>
            <person name="Lalanne C."/>
            <person name="Gautier V."/>
            <person name="Ament-Velasquez S.L."/>
            <person name="Kruys A."/>
            <person name="Hutchinson M.I."/>
            <person name="Powell A.J."/>
            <person name="Barry K."/>
            <person name="Miller A.N."/>
            <person name="Grigoriev I.V."/>
            <person name="Debuchy R."/>
            <person name="Gladieux P."/>
            <person name="Thoren M.H."/>
            <person name="Johannesson H."/>
        </authorList>
    </citation>
    <scope>NUCLEOTIDE SEQUENCE</scope>
    <source>
        <strain evidence="2">CBS 333.67</strain>
    </source>
</reference>
<name>A0AAJ0GSL3_9PEZI</name>
<feature type="compositionally biased region" description="Polar residues" evidence="1">
    <location>
        <begin position="267"/>
        <end position="285"/>
    </location>
</feature>
<feature type="compositionally biased region" description="Polar residues" evidence="1">
    <location>
        <begin position="136"/>
        <end position="162"/>
    </location>
</feature>
<organism evidence="2 3">
    <name type="scientific">Chaetomium strumarium</name>
    <dbReference type="NCBI Taxonomy" id="1170767"/>
    <lineage>
        <taxon>Eukaryota</taxon>
        <taxon>Fungi</taxon>
        <taxon>Dikarya</taxon>
        <taxon>Ascomycota</taxon>
        <taxon>Pezizomycotina</taxon>
        <taxon>Sordariomycetes</taxon>
        <taxon>Sordariomycetidae</taxon>
        <taxon>Sordariales</taxon>
        <taxon>Chaetomiaceae</taxon>
        <taxon>Chaetomium</taxon>
    </lineage>
</organism>
<dbReference type="GeneID" id="87885091"/>
<dbReference type="RefSeq" id="XP_062721126.1">
    <property type="nucleotide sequence ID" value="XM_062866262.1"/>
</dbReference>
<evidence type="ECO:0000313" key="2">
    <source>
        <dbReference type="EMBL" id="KAK3305346.1"/>
    </source>
</evidence>
<feature type="compositionally biased region" description="Low complexity" evidence="1">
    <location>
        <begin position="168"/>
        <end position="205"/>
    </location>
</feature>